<protein>
    <submittedName>
        <fullName evidence="2">Uncharacterized protein</fullName>
    </submittedName>
</protein>
<gene>
    <name evidence="2" type="ORF">QVD17_00029</name>
</gene>
<organism evidence="2 3">
    <name type="scientific">Tagetes erecta</name>
    <name type="common">African marigold</name>
    <dbReference type="NCBI Taxonomy" id="13708"/>
    <lineage>
        <taxon>Eukaryota</taxon>
        <taxon>Viridiplantae</taxon>
        <taxon>Streptophyta</taxon>
        <taxon>Embryophyta</taxon>
        <taxon>Tracheophyta</taxon>
        <taxon>Spermatophyta</taxon>
        <taxon>Magnoliopsida</taxon>
        <taxon>eudicotyledons</taxon>
        <taxon>Gunneridae</taxon>
        <taxon>Pentapetalae</taxon>
        <taxon>asterids</taxon>
        <taxon>campanulids</taxon>
        <taxon>Asterales</taxon>
        <taxon>Asteraceae</taxon>
        <taxon>Asteroideae</taxon>
        <taxon>Heliantheae alliance</taxon>
        <taxon>Tageteae</taxon>
        <taxon>Tagetes</taxon>
    </lineage>
</organism>
<keyword evidence="1" id="KW-0175">Coiled coil</keyword>
<accession>A0AAD8L493</accession>
<evidence type="ECO:0000313" key="3">
    <source>
        <dbReference type="Proteomes" id="UP001229421"/>
    </source>
</evidence>
<keyword evidence="3" id="KW-1185">Reference proteome</keyword>
<dbReference type="Proteomes" id="UP001229421">
    <property type="component" value="Unassembled WGS sequence"/>
</dbReference>
<comment type="caution">
    <text evidence="2">The sequence shown here is derived from an EMBL/GenBank/DDBJ whole genome shotgun (WGS) entry which is preliminary data.</text>
</comment>
<dbReference type="Pfam" id="PF03004">
    <property type="entry name" value="Transposase_24"/>
    <property type="match status" value="1"/>
</dbReference>
<dbReference type="EMBL" id="JAUHHV010000001">
    <property type="protein sequence ID" value="KAK1434293.1"/>
    <property type="molecule type" value="Genomic_DNA"/>
</dbReference>
<proteinExistence type="predicted"/>
<reference evidence="2" key="1">
    <citation type="journal article" date="2023" name="bioRxiv">
        <title>Improved chromosome-level genome assembly for marigold (Tagetes erecta).</title>
        <authorList>
            <person name="Jiang F."/>
            <person name="Yuan L."/>
            <person name="Wang S."/>
            <person name="Wang H."/>
            <person name="Xu D."/>
            <person name="Wang A."/>
            <person name="Fan W."/>
        </authorList>
    </citation>
    <scope>NUCLEOTIDE SEQUENCE</scope>
    <source>
        <strain evidence="2">WSJ</strain>
        <tissue evidence="2">Leaf</tissue>
    </source>
</reference>
<evidence type="ECO:0000256" key="1">
    <source>
        <dbReference type="SAM" id="Coils"/>
    </source>
</evidence>
<feature type="coiled-coil region" evidence="1">
    <location>
        <begin position="235"/>
        <end position="265"/>
    </location>
</feature>
<evidence type="ECO:0000313" key="2">
    <source>
        <dbReference type="EMBL" id="KAK1434293.1"/>
    </source>
</evidence>
<dbReference type="AlphaFoldDB" id="A0AAD8L493"/>
<name>A0AAD8L493_TARER</name>
<dbReference type="InterPro" id="IPR004252">
    <property type="entry name" value="Probable_transposase_24"/>
</dbReference>
<sequence>MLVMMVIPLTRKRTQEHNSAPLRIQSVANGSSSEIVQQPTRKRNRRLPNVQANAAVAPIPQPAAVAPIPQAPIPQPDWDHLCDYWELESTMNYSRKMAINRGKQVIASRGGSRSIANHVFQMTDRETQMLPSPLEVYHKLHFNAKKQEWQNDDARIQYDNIIRHKEEAVAKLVSEGTTITTTMHHELENDAIQSVCAKEKTIKSAWKVGVGPVLRKKDFWMTSEAESSRPPSNENETLRNKVASLEKKSEEYEKKEERYEKLLMFMSSKFPDFESVISEPVSSGEVGMDEQLYEDNRSIDSLI</sequence>